<reference evidence="1 2" key="1">
    <citation type="journal article" date="2021" name="Int. J. Syst. Evol. Microbiol.">
        <title>Amazonocrinis nigriterrae gen. nov., sp. nov., Atlanticothrix silvestris gen. nov., sp. nov. and Dendronalium phyllosphericum gen. nov., sp. nov., nostocacean cyanobacteria from Brazilian environments.</title>
        <authorList>
            <person name="Alvarenga D.O."/>
            <person name="Andreote A.P.D."/>
            <person name="Branco L.H.Z."/>
            <person name="Delbaje E."/>
            <person name="Cruz R.B."/>
            <person name="Varani A.M."/>
            <person name="Fiore M.F."/>
        </authorList>
    </citation>
    <scope>NUCLEOTIDE SEQUENCE [LARGE SCALE GENOMIC DNA]</scope>
    <source>
        <strain evidence="1 2">CENA67</strain>
    </source>
</reference>
<dbReference type="PANTHER" id="PTHR12922">
    <property type="entry name" value="UBIQUINONE BIOSYNTHESIS PROTEIN"/>
    <property type="match status" value="1"/>
</dbReference>
<sequence>MGLVNNFKQKWDLLVIGYRFMQLVQAPYGDFAGVGRLSKLLKKPSSLRKVIEFISRSQQGQKALQERPRLGKVDLQQLHQLPKNTLGYLYADHMLKCGLTPPQTPEVIDEKSFPSIHLLETHDIWHVVTNSDVTIAGEIQLEAFYVAQIYPYPLFLALLAKNLLKTAIEDIELSEQHMNALVQGWLLGKQAKPLFGIQWNTLWETPIDELRTELNINQQIGKTPEKVAVAS</sequence>
<evidence type="ECO:0008006" key="3">
    <source>
        <dbReference type="Google" id="ProtNLM"/>
    </source>
</evidence>
<dbReference type="EMBL" id="JAECZC010000017">
    <property type="protein sequence ID" value="MBH8562895.1"/>
    <property type="molecule type" value="Genomic_DNA"/>
</dbReference>
<proteinExistence type="predicted"/>
<name>A0A8J7HT82_9NOST</name>
<comment type="caution">
    <text evidence="1">The sequence shown here is derived from an EMBL/GenBank/DDBJ whole genome shotgun (WGS) entry which is preliminary data.</text>
</comment>
<dbReference type="PANTHER" id="PTHR12922:SF7">
    <property type="entry name" value="UBIQUINONE BIOSYNTHESIS PROTEIN COQ4 HOMOLOG, MITOCHONDRIAL"/>
    <property type="match status" value="1"/>
</dbReference>
<dbReference type="RefSeq" id="WP_198124796.1">
    <property type="nucleotide sequence ID" value="NZ_JAECZC010000017.1"/>
</dbReference>
<dbReference type="AlphaFoldDB" id="A0A8J7HT82"/>
<dbReference type="InterPro" id="IPR007715">
    <property type="entry name" value="Coq4"/>
</dbReference>
<organism evidence="1 2">
    <name type="scientific">Amazonocrinis nigriterrae CENA67</name>
    <dbReference type="NCBI Taxonomy" id="2794033"/>
    <lineage>
        <taxon>Bacteria</taxon>
        <taxon>Bacillati</taxon>
        <taxon>Cyanobacteriota</taxon>
        <taxon>Cyanophyceae</taxon>
        <taxon>Nostocales</taxon>
        <taxon>Nostocaceae</taxon>
        <taxon>Amazonocrinis</taxon>
        <taxon>Amazonocrinis nigriterrae</taxon>
    </lineage>
</organism>
<accession>A0A8J7HT82</accession>
<protein>
    <recommendedName>
        <fullName evidence="3">Ubiquinone biosynthesis protein</fullName>
    </recommendedName>
</protein>
<dbReference type="Pfam" id="PF05019">
    <property type="entry name" value="Coq4"/>
    <property type="match status" value="1"/>
</dbReference>
<evidence type="ECO:0000313" key="2">
    <source>
        <dbReference type="Proteomes" id="UP000632766"/>
    </source>
</evidence>
<gene>
    <name evidence="1" type="ORF">I8748_12005</name>
</gene>
<evidence type="ECO:0000313" key="1">
    <source>
        <dbReference type="EMBL" id="MBH8562895.1"/>
    </source>
</evidence>
<keyword evidence="2" id="KW-1185">Reference proteome</keyword>
<dbReference type="GO" id="GO:0006744">
    <property type="term" value="P:ubiquinone biosynthetic process"/>
    <property type="evidence" value="ECO:0007669"/>
    <property type="project" value="InterPro"/>
</dbReference>
<dbReference type="Proteomes" id="UP000632766">
    <property type="component" value="Unassembled WGS sequence"/>
</dbReference>